<dbReference type="SUPFAM" id="SSF57783">
    <property type="entry name" value="Zinc beta-ribbon"/>
    <property type="match status" value="1"/>
</dbReference>
<evidence type="ECO:0000313" key="1">
    <source>
        <dbReference type="EMBL" id="ALX47725.1"/>
    </source>
</evidence>
<dbReference type="AlphaFoldDB" id="A0A0U4FB45"/>
<dbReference type="GO" id="GO:0006260">
    <property type="term" value="P:DNA replication"/>
    <property type="evidence" value="ECO:0007669"/>
    <property type="project" value="InterPro"/>
</dbReference>
<protein>
    <recommendedName>
        <fullName evidence="3">Zinc finger CHC2-type domain-containing protein</fullName>
    </recommendedName>
</protein>
<dbReference type="Proteomes" id="UP000050331">
    <property type="component" value="Chromosome"/>
</dbReference>
<dbReference type="STRING" id="1472767.AOX59_03360"/>
<dbReference type="GO" id="GO:0003677">
    <property type="term" value="F:DNA binding"/>
    <property type="evidence" value="ECO:0007669"/>
    <property type="project" value="InterPro"/>
</dbReference>
<dbReference type="InterPro" id="IPR036977">
    <property type="entry name" value="DNA_primase_Znf_CHC2"/>
</dbReference>
<name>A0A0U4FB45_9BACI</name>
<dbReference type="RefSeq" id="WP_068441834.1">
    <property type="nucleotide sequence ID" value="NZ_CP013862.1"/>
</dbReference>
<dbReference type="KEGG" id="lao:AOX59_03360"/>
<dbReference type="EMBL" id="CP013862">
    <property type="protein sequence ID" value="ALX47725.1"/>
    <property type="molecule type" value="Genomic_DNA"/>
</dbReference>
<dbReference type="Gene3D" id="3.90.580.10">
    <property type="entry name" value="Zinc finger, CHC2-type domain"/>
    <property type="match status" value="1"/>
</dbReference>
<organism evidence="1 2">
    <name type="scientific">Lentibacillus amyloliquefaciens</name>
    <dbReference type="NCBI Taxonomy" id="1472767"/>
    <lineage>
        <taxon>Bacteria</taxon>
        <taxon>Bacillati</taxon>
        <taxon>Bacillota</taxon>
        <taxon>Bacilli</taxon>
        <taxon>Bacillales</taxon>
        <taxon>Bacillaceae</taxon>
        <taxon>Lentibacillus</taxon>
    </lineage>
</organism>
<gene>
    <name evidence="1" type="ORF">AOX59_03360</name>
</gene>
<proteinExistence type="predicted"/>
<keyword evidence="2" id="KW-1185">Reference proteome</keyword>
<dbReference type="GO" id="GO:0008270">
    <property type="term" value="F:zinc ion binding"/>
    <property type="evidence" value="ECO:0007669"/>
    <property type="project" value="InterPro"/>
</dbReference>
<reference evidence="1 2" key="1">
    <citation type="submission" date="2016-01" db="EMBL/GenBank/DDBJ databases">
        <title>Complete genome sequence of strain Lentibacillus amyloliquefaciens LAM0015T isolated from saline sediment.</title>
        <authorList>
            <person name="Wang J.-L."/>
            <person name="He M.-X."/>
        </authorList>
    </citation>
    <scope>NUCLEOTIDE SEQUENCE [LARGE SCALE GENOMIC DNA]</scope>
    <source>
        <strain evidence="1 2">LAM0015</strain>
    </source>
</reference>
<sequence length="254" mass="30090">MILLPGILDVAQQYDLTFHAKSYGKKETLCKCPFCHEDTKKPKKHYLSLNTDDNVYKCWYCKESGGVLDFEAKLSGKPYNAVKEQYFGQAKTTLHPAYKLNPYQLKRIGWQDYKRKSFNGFLQKREEVIKDWKQYVHDELVTHYALFLCIAHLENQDERRQELMTWFIRKCWDSPIPAMYDQIQDEFLKRSEALKSWALEGTELGRSAWRVCLKTMDLDLDALFLNILFLKFLAQIDDKKRHNPKQESVTEKVI</sequence>
<evidence type="ECO:0000313" key="2">
    <source>
        <dbReference type="Proteomes" id="UP000050331"/>
    </source>
</evidence>
<accession>A0A0U4FB45</accession>
<evidence type="ECO:0008006" key="3">
    <source>
        <dbReference type="Google" id="ProtNLM"/>
    </source>
</evidence>